<dbReference type="InterPro" id="IPR001810">
    <property type="entry name" value="F-box_dom"/>
</dbReference>
<dbReference type="AlphaFoldDB" id="A0A4Y9Z4L2"/>
<protein>
    <recommendedName>
        <fullName evidence="1">F-box domain-containing protein</fullName>
    </recommendedName>
</protein>
<feature type="domain" description="F-box" evidence="1">
    <location>
        <begin position="78"/>
        <end position="132"/>
    </location>
</feature>
<evidence type="ECO:0000313" key="2">
    <source>
        <dbReference type="EMBL" id="TFY68783.1"/>
    </source>
</evidence>
<evidence type="ECO:0000313" key="3">
    <source>
        <dbReference type="Proteomes" id="UP000298327"/>
    </source>
</evidence>
<proteinExistence type="predicted"/>
<dbReference type="Pfam" id="PF12937">
    <property type="entry name" value="F-box-like"/>
    <property type="match status" value="1"/>
</dbReference>
<dbReference type="InterPro" id="IPR036047">
    <property type="entry name" value="F-box-like_dom_sf"/>
</dbReference>
<dbReference type="Gene3D" id="1.20.1280.50">
    <property type="match status" value="1"/>
</dbReference>
<evidence type="ECO:0000259" key="1">
    <source>
        <dbReference type="Pfam" id="PF12937"/>
    </source>
</evidence>
<organism evidence="2 3">
    <name type="scientific">Dentipellis fragilis</name>
    <dbReference type="NCBI Taxonomy" id="205917"/>
    <lineage>
        <taxon>Eukaryota</taxon>
        <taxon>Fungi</taxon>
        <taxon>Dikarya</taxon>
        <taxon>Basidiomycota</taxon>
        <taxon>Agaricomycotina</taxon>
        <taxon>Agaricomycetes</taxon>
        <taxon>Russulales</taxon>
        <taxon>Hericiaceae</taxon>
        <taxon>Dentipellis</taxon>
    </lineage>
</organism>
<dbReference type="SUPFAM" id="SSF81383">
    <property type="entry name" value="F-box domain"/>
    <property type="match status" value="1"/>
</dbReference>
<sequence>MASIGLETQDSDGQMAGDLIDQHWSVCRANLAVFDGVSASSITERIQATRRMLEAELGAMQHVMCLVRNRQNDLAPISMLPAEVLVNIFLRLPQSSESLGRSSEMRWIRAVSHVCHRWRELALQSASLWININPSLGVQWVSEMLSRSRSAPLRVTLDGSLLLGYLDAVRDNMFRTRHLQLNIMSHKSKDILYLFTMPAPMLEIIHIIGPFRDQDAHFPHRTLFSEITPKLRRVAIRNCVFSVTIPLFSGLAHLDIEIAYRHPGEEILPLGDSRETMLNRFFDCLELMPGLEFLRLIDCFGVDSTTTNLMNGRPTFQPPNLHTLIISDIQPSCIAILDHIEARNLLDLSVAWKTIVWGLNEEFDPHLLAIIAARVLTMHKRTPFQYFELHSSDCALLVTSTNGRRYGVRLQCRKFEIDCIQDICRVLPLDEITELRIEVVRQDPWPPETWLEVFGRCKQVRNLHLETPEAETICKALVPKAHADDTNKRSPLFRNLVTLRLDGPLERKVGRWIHNASSLGTVLKIHYRWLPHFLRKRKEAGMPIRTLLVSDTSLFGLPEDAWIARLQETVEGECIINRSIWGRRESSWDPSLH</sequence>
<dbReference type="EMBL" id="SEOQ01000153">
    <property type="protein sequence ID" value="TFY68783.1"/>
    <property type="molecule type" value="Genomic_DNA"/>
</dbReference>
<gene>
    <name evidence="2" type="ORF">EVG20_g3416</name>
</gene>
<dbReference type="OrthoDB" id="3172239at2759"/>
<reference evidence="2 3" key="1">
    <citation type="submission" date="2019-02" db="EMBL/GenBank/DDBJ databases">
        <title>Genome sequencing of the rare red list fungi Dentipellis fragilis.</title>
        <authorList>
            <person name="Buettner E."/>
            <person name="Kellner H."/>
        </authorList>
    </citation>
    <scope>NUCLEOTIDE SEQUENCE [LARGE SCALE GENOMIC DNA]</scope>
    <source>
        <strain evidence="2 3">DSM 105465</strain>
    </source>
</reference>
<dbReference type="Proteomes" id="UP000298327">
    <property type="component" value="Unassembled WGS sequence"/>
</dbReference>
<comment type="caution">
    <text evidence="2">The sequence shown here is derived from an EMBL/GenBank/DDBJ whole genome shotgun (WGS) entry which is preliminary data.</text>
</comment>
<keyword evidence="3" id="KW-1185">Reference proteome</keyword>
<name>A0A4Y9Z4L2_9AGAM</name>
<accession>A0A4Y9Z4L2</accession>